<dbReference type="HOGENOM" id="CLU_019862_0_1_1"/>
<dbReference type="EnsemblPlants" id="Bo4g081090.1">
    <property type="protein sequence ID" value="Bo4g081090.1"/>
    <property type="gene ID" value="Bo4g081090"/>
</dbReference>
<evidence type="ECO:0000313" key="2">
    <source>
        <dbReference type="EnsemblPlants" id="Bo4g081090.1"/>
    </source>
</evidence>
<evidence type="ECO:0000313" key="3">
    <source>
        <dbReference type="Proteomes" id="UP000032141"/>
    </source>
</evidence>
<reference evidence="2 3" key="1">
    <citation type="journal article" date="2014" name="Genome Biol.">
        <title>Transcriptome and methylome profiling reveals relics of genome dominance in the mesopolyploid Brassica oleracea.</title>
        <authorList>
            <person name="Parkin I.A."/>
            <person name="Koh C."/>
            <person name="Tang H."/>
            <person name="Robinson S.J."/>
            <person name="Kagale S."/>
            <person name="Clarke W.E."/>
            <person name="Town C.D."/>
            <person name="Nixon J."/>
            <person name="Krishnakumar V."/>
            <person name="Bidwell S.L."/>
            <person name="Denoeud F."/>
            <person name="Belcram H."/>
            <person name="Links M.G."/>
            <person name="Just J."/>
            <person name="Clarke C."/>
            <person name="Bender T."/>
            <person name="Huebert T."/>
            <person name="Mason A.S."/>
            <person name="Pires J.C."/>
            <person name="Barker G."/>
            <person name="Moore J."/>
            <person name="Walley P.G."/>
            <person name="Manoli S."/>
            <person name="Batley J."/>
            <person name="Edwards D."/>
            <person name="Nelson M.N."/>
            <person name="Wang X."/>
            <person name="Paterson A.H."/>
            <person name="King G."/>
            <person name="Bancroft I."/>
            <person name="Chalhoub B."/>
            <person name="Sharpe A.G."/>
        </authorList>
    </citation>
    <scope>NUCLEOTIDE SEQUENCE</scope>
    <source>
        <strain evidence="2 3">cv. TO1000</strain>
    </source>
</reference>
<accession>A0A0D3BUX1</accession>
<dbReference type="Proteomes" id="UP000032141">
    <property type="component" value="Chromosome C4"/>
</dbReference>
<sequence>MSTRKRTSKRTTTLSSSSGDVHDRDILVPKAEFIPHSVDPAEGEAYWIARCGLIIPLLEASFPIMNRRMIDASAPSRTSLDFLRVVLPDDVEFQIPRRGQSADNPPEDPRYHSPCVGPLRGIDKPSDPHQSSAPYWCCNPEFRIGISLTAGHFKALFRLQLNMDPFIYRLFPRTLMSVIKGFISHNGSWTKFFFFFRINSAAFINPLPPFPKDVIKATDLLRNGPFFWTFFMPKRVRKALARLHSDPRVIVEEDVDSESDRPAHRNAPAEEVNTRLSKGKGIDLDGIEFSADDSTLPGWDPVLAFGDGSGSSEVPLPDFDDFFVGLPSSFDPPPTLDELVRSKVVAEGSYMERELPKRLYAEGLEPWVNKITNNCRMELIKDLKKSMSADYADVKIDPVFTHIMASAENDLKFSGKLVDRTPLRFSVQEYHAVTGLKIFRETSSESIRKVHLQEVHTWTRLDRMRLIYLYVIVGVVMGRDEKVGIPHMYIKLVMDFDKLRKFHWGLVGVKNGYDEATDMYPNRPRTSSSMEIGPRTSQARTLRSDRARAKARSLCSDRARTRLGHYVATKHTHGSVAT</sequence>
<dbReference type="AlphaFoldDB" id="A0A0D3BUX1"/>
<feature type="region of interest" description="Disordered" evidence="1">
    <location>
        <begin position="1"/>
        <end position="21"/>
    </location>
</feature>
<evidence type="ECO:0008006" key="4">
    <source>
        <dbReference type="Google" id="ProtNLM"/>
    </source>
</evidence>
<feature type="compositionally biased region" description="Polar residues" evidence="1">
    <location>
        <begin position="524"/>
        <end position="541"/>
    </location>
</feature>
<protein>
    <recommendedName>
        <fullName evidence="4">DUF1985 domain-containing protein</fullName>
    </recommendedName>
</protein>
<dbReference type="Gramene" id="Bo4g081090.1">
    <property type="protein sequence ID" value="Bo4g081090.1"/>
    <property type="gene ID" value="Bo4g081090"/>
</dbReference>
<organism evidence="2 3">
    <name type="scientific">Brassica oleracea var. oleracea</name>
    <dbReference type="NCBI Taxonomy" id="109376"/>
    <lineage>
        <taxon>Eukaryota</taxon>
        <taxon>Viridiplantae</taxon>
        <taxon>Streptophyta</taxon>
        <taxon>Embryophyta</taxon>
        <taxon>Tracheophyta</taxon>
        <taxon>Spermatophyta</taxon>
        <taxon>Magnoliopsida</taxon>
        <taxon>eudicotyledons</taxon>
        <taxon>Gunneridae</taxon>
        <taxon>Pentapetalae</taxon>
        <taxon>rosids</taxon>
        <taxon>malvids</taxon>
        <taxon>Brassicales</taxon>
        <taxon>Brassicaceae</taxon>
        <taxon>Brassiceae</taxon>
        <taxon>Brassica</taxon>
    </lineage>
</organism>
<reference evidence="2" key="2">
    <citation type="submission" date="2015-03" db="UniProtKB">
        <authorList>
            <consortium name="EnsemblPlants"/>
        </authorList>
    </citation>
    <scope>IDENTIFICATION</scope>
</reference>
<evidence type="ECO:0000256" key="1">
    <source>
        <dbReference type="SAM" id="MobiDB-lite"/>
    </source>
</evidence>
<name>A0A0D3BUX1_BRAOL</name>
<keyword evidence="3" id="KW-1185">Reference proteome</keyword>
<feature type="region of interest" description="Disordered" evidence="1">
    <location>
        <begin position="518"/>
        <end position="547"/>
    </location>
</feature>
<dbReference type="STRING" id="109376.A0A0D3BUX1"/>
<proteinExistence type="predicted"/>